<reference evidence="3" key="1">
    <citation type="submission" date="2017-03" db="EMBL/GenBank/DDBJ databases">
        <title>Phytopthora megakarya and P. palmivora, two closely related causual agents of cacao black pod achieved similar genome size and gene model numbers by different mechanisms.</title>
        <authorList>
            <person name="Ali S."/>
            <person name="Shao J."/>
            <person name="Larry D.J."/>
            <person name="Kronmiller B."/>
            <person name="Shen D."/>
            <person name="Strem M.D."/>
            <person name="Melnick R.L."/>
            <person name="Guiltinan M.J."/>
            <person name="Tyler B.M."/>
            <person name="Meinhardt L.W."/>
            <person name="Bailey B.A."/>
        </authorList>
    </citation>
    <scope>NUCLEOTIDE SEQUENCE [LARGE SCALE GENOMIC DNA]</scope>
    <source>
        <strain evidence="3">zdho120</strain>
    </source>
</reference>
<comment type="caution">
    <text evidence="2">The sequence shown here is derived from an EMBL/GenBank/DDBJ whole genome shotgun (WGS) entry which is preliminary data.</text>
</comment>
<sequence>MSGEIHDADGDVVMAVICVQFHSNRQAGGLDPTLIVKWRKANTQYESRMRKRCADSGESLMKAIASVKNSIEPKFIEVISLYELQTTVQHPLEKVSEDQLLQLIYKRIINLTEQHRFGRVLAVGLATEHVFEDRIKLRCEFLLENLKPQLLRGDILRYVNYERRSTKKNDFALFGIFQERARTQHKYHVMNLESRPKVDKNNDRRTTVKDVKPRKGHEQRDNRPQETPKTSSSSSMSRSKSIDYPTDGHLHCGGSRWLHECPTASGDDRRLLLEKLRANRNGGKLSSKAARNIQLVNGLVTAPYSADSGSDSSSIPQELVDELVELDSDVYLTPLFRPIVVTVAGGVQITCQREVVVDLQLQTAAGIVWVSSVKDPGLSIPDPRRRLDVHTSQIYIHVYP</sequence>
<organism evidence="2 3">
    <name type="scientific">Phytophthora megakarya</name>
    <dbReference type="NCBI Taxonomy" id="4795"/>
    <lineage>
        <taxon>Eukaryota</taxon>
        <taxon>Sar</taxon>
        <taxon>Stramenopiles</taxon>
        <taxon>Oomycota</taxon>
        <taxon>Peronosporomycetes</taxon>
        <taxon>Peronosporales</taxon>
        <taxon>Peronosporaceae</taxon>
        <taxon>Phytophthora</taxon>
    </lineage>
</organism>
<accession>A0A225WYQ1</accession>
<dbReference type="AlphaFoldDB" id="A0A225WYQ1"/>
<keyword evidence="3" id="KW-1185">Reference proteome</keyword>
<proteinExistence type="predicted"/>
<feature type="region of interest" description="Disordered" evidence="1">
    <location>
        <begin position="190"/>
        <end position="245"/>
    </location>
</feature>
<evidence type="ECO:0000256" key="1">
    <source>
        <dbReference type="SAM" id="MobiDB-lite"/>
    </source>
</evidence>
<dbReference type="EMBL" id="NBNE01000108">
    <property type="protein sequence ID" value="OWZ22801.1"/>
    <property type="molecule type" value="Genomic_DNA"/>
</dbReference>
<feature type="compositionally biased region" description="Basic and acidic residues" evidence="1">
    <location>
        <begin position="194"/>
        <end position="226"/>
    </location>
</feature>
<gene>
    <name evidence="2" type="ORF">PHMEG_0002447</name>
</gene>
<dbReference type="Proteomes" id="UP000198211">
    <property type="component" value="Unassembled WGS sequence"/>
</dbReference>
<evidence type="ECO:0000313" key="2">
    <source>
        <dbReference type="EMBL" id="OWZ22801.1"/>
    </source>
</evidence>
<name>A0A225WYQ1_9STRA</name>
<protein>
    <submittedName>
        <fullName evidence="2">Uncharacterized protein</fullName>
    </submittedName>
</protein>
<dbReference type="OrthoDB" id="126052at2759"/>
<evidence type="ECO:0000313" key="3">
    <source>
        <dbReference type="Proteomes" id="UP000198211"/>
    </source>
</evidence>